<comment type="caution">
    <text evidence="2">The sequence shown here is derived from an EMBL/GenBank/DDBJ whole genome shotgun (WGS) entry which is preliminary data.</text>
</comment>
<dbReference type="Proteomes" id="UP000275385">
    <property type="component" value="Unassembled WGS sequence"/>
</dbReference>
<feature type="compositionally biased region" description="Polar residues" evidence="1">
    <location>
        <begin position="38"/>
        <end position="48"/>
    </location>
</feature>
<proteinExistence type="predicted"/>
<evidence type="ECO:0000313" key="3">
    <source>
        <dbReference type="Proteomes" id="UP000275385"/>
    </source>
</evidence>
<evidence type="ECO:0000256" key="1">
    <source>
        <dbReference type="SAM" id="MobiDB-lite"/>
    </source>
</evidence>
<feature type="region of interest" description="Disordered" evidence="1">
    <location>
        <begin position="99"/>
        <end position="168"/>
    </location>
</feature>
<keyword evidence="3" id="KW-1185">Reference proteome</keyword>
<evidence type="ECO:0000313" key="2">
    <source>
        <dbReference type="EMBL" id="RKU49029.1"/>
    </source>
</evidence>
<feature type="compositionally biased region" description="Acidic residues" evidence="1">
    <location>
        <begin position="61"/>
        <end position="72"/>
    </location>
</feature>
<organism evidence="2 3">
    <name type="scientific">Coniochaeta pulveracea</name>
    <dbReference type="NCBI Taxonomy" id="177199"/>
    <lineage>
        <taxon>Eukaryota</taxon>
        <taxon>Fungi</taxon>
        <taxon>Dikarya</taxon>
        <taxon>Ascomycota</taxon>
        <taxon>Pezizomycotina</taxon>
        <taxon>Sordariomycetes</taxon>
        <taxon>Sordariomycetidae</taxon>
        <taxon>Coniochaetales</taxon>
        <taxon>Coniochaetaceae</taxon>
        <taxon>Coniochaeta</taxon>
    </lineage>
</organism>
<feature type="compositionally biased region" description="Acidic residues" evidence="1">
    <location>
        <begin position="105"/>
        <end position="118"/>
    </location>
</feature>
<name>A0A420YMB7_9PEZI</name>
<sequence length="168" mass="18555">MFGPPSLGKFACGTKKTTGADSSGNTLTPRPKSLLFQRMSQIEATQPNEPAEPEPVSTNQDEADPELDDYPDYEVKSRPTTAENERLGLVEYTSVFDPAEKAEWEAEDEHDAYADADDVAPAKKEDEEDDEEEHLGYTDADEDHGVKHGWVSLVKGKKGKNGKNNRRG</sequence>
<feature type="compositionally biased region" description="Polar residues" evidence="1">
    <location>
        <begin position="15"/>
        <end position="28"/>
    </location>
</feature>
<reference evidence="2 3" key="1">
    <citation type="submission" date="2018-08" db="EMBL/GenBank/DDBJ databases">
        <title>Draft genome of the lignicolous fungus Coniochaeta pulveracea.</title>
        <authorList>
            <person name="Borstlap C.J."/>
            <person name="De Witt R.N."/>
            <person name="Botha A."/>
            <person name="Volschenk H."/>
        </authorList>
    </citation>
    <scope>NUCLEOTIDE SEQUENCE [LARGE SCALE GENOMIC DNA]</scope>
    <source>
        <strain evidence="2 3">CAB683</strain>
    </source>
</reference>
<protein>
    <submittedName>
        <fullName evidence="2">Uncharacterized protein</fullName>
    </submittedName>
</protein>
<feature type="compositionally biased region" description="Basic and acidic residues" evidence="1">
    <location>
        <begin position="73"/>
        <end position="84"/>
    </location>
</feature>
<gene>
    <name evidence="2" type="ORF">DL546_009753</name>
</gene>
<accession>A0A420YMB7</accession>
<feature type="region of interest" description="Disordered" evidence="1">
    <location>
        <begin position="1"/>
        <end position="84"/>
    </location>
</feature>
<dbReference type="EMBL" id="QVQW01000003">
    <property type="protein sequence ID" value="RKU49029.1"/>
    <property type="molecule type" value="Genomic_DNA"/>
</dbReference>
<dbReference type="AlphaFoldDB" id="A0A420YMB7"/>
<feature type="compositionally biased region" description="Basic residues" evidence="1">
    <location>
        <begin position="155"/>
        <end position="168"/>
    </location>
</feature>